<dbReference type="GO" id="GO:0047545">
    <property type="term" value="F:(S)-2-hydroxyglutarate dehydrogenase activity"/>
    <property type="evidence" value="ECO:0007669"/>
    <property type="project" value="UniProtKB-ARBA"/>
</dbReference>
<comment type="similarity">
    <text evidence="1 4">Belongs to the D-isomer specific 2-hydroxyacid dehydrogenase family.</text>
</comment>
<dbReference type="FunFam" id="3.40.50.720:FF:000041">
    <property type="entry name" value="D-3-phosphoglycerate dehydrogenase"/>
    <property type="match status" value="1"/>
</dbReference>
<evidence type="ECO:0000256" key="1">
    <source>
        <dbReference type="ARBA" id="ARBA00005854"/>
    </source>
</evidence>
<dbReference type="InterPro" id="IPR006140">
    <property type="entry name" value="D-isomer_DH_NAD-bd"/>
</dbReference>
<evidence type="ECO:0000259" key="5">
    <source>
        <dbReference type="Pfam" id="PF00389"/>
    </source>
</evidence>
<dbReference type="AlphaFoldDB" id="A0A1F6DEG0"/>
<comment type="caution">
    <text evidence="7">The sequence shown here is derived from an EMBL/GenBank/DDBJ whole genome shotgun (WGS) entry which is preliminary data.</text>
</comment>
<keyword evidence="2 4" id="KW-0560">Oxidoreductase</keyword>
<dbReference type="Pfam" id="PF00389">
    <property type="entry name" value="2-Hacid_dh"/>
    <property type="match status" value="1"/>
</dbReference>
<dbReference type="GO" id="GO:0008720">
    <property type="term" value="F:D-lactate dehydrogenase (NAD+) activity"/>
    <property type="evidence" value="ECO:0007669"/>
    <property type="project" value="TreeGrafter"/>
</dbReference>
<accession>A0A1F6DEG0</accession>
<dbReference type="SUPFAM" id="SSF52283">
    <property type="entry name" value="Formate/glycerate dehydrogenase catalytic domain-like"/>
    <property type="match status" value="1"/>
</dbReference>
<sequence length="337" mass="37062">MKVVYFAKEPWEKEYVKGKLSDAHVSFYDGTISDHPDVRETDAEILSVFVDSKVGSAELNRFQKLKLIATRSTGFDHIDLKEAAKRGIVVANVPSYGENTVAEFAFGLLLALSRRIIDADERVRQVGAFSQENLTGFDLKGKTLGIVGVGHIGMHMIKMARGFDMNVIAFDVHSDATLAKELGFVYVPLEELFSSSDIISLHVPYNPHTHHLINMENIGTLKKGVHIINTARGAVIETDALVEGLKRGIVAGAALDVLEEEDYVGDELQLLAAEHPNASRLKTTLENHYLILHPRVIVTPHIAFNTQEAITRILDTTVENIQSFAAGRVQNIVGGSI</sequence>
<dbReference type="GO" id="GO:0006564">
    <property type="term" value="P:L-serine biosynthetic process"/>
    <property type="evidence" value="ECO:0007669"/>
    <property type="project" value="UniProtKB-ARBA"/>
</dbReference>
<dbReference type="InterPro" id="IPR029752">
    <property type="entry name" value="D-isomer_DH_CS1"/>
</dbReference>
<proteinExistence type="inferred from homology"/>
<dbReference type="Pfam" id="PF02826">
    <property type="entry name" value="2-Hacid_dh_C"/>
    <property type="match status" value="1"/>
</dbReference>
<dbReference type="PANTHER" id="PTHR43026:SF1">
    <property type="entry name" value="2-HYDROXYACID DEHYDROGENASE HOMOLOG 1-RELATED"/>
    <property type="match status" value="1"/>
</dbReference>
<evidence type="ECO:0000256" key="2">
    <source>
        <dbReference type="ARBA" id="ARBA00023002"/>
    </source>
</evidence>
<keyword evidence="3" id="KW-0520">NAD</keyword>
<evidence type="ECO:0000256" key="3">
    <source>
        <dbReference type="ARBA" id="ARBA00023027"/>
    </source>
</evidence>
<dbReference type="SUPFAM" id="SSF51735">
    <property type="entry name" value="NAD(P)-binding Rossmann-fold domains"/>
    <property type="match status" value="1"/>
</dbReference>
<dbReference type="PANTHER" id="PTHR43026">
    <property type="entry name" value="2-HYDROXYACID DEHYDROGENASE HOMOLOG 1-RELATED"/>
    <property type="match status" value="1"/>
</dbReference>
<dbReference type="Gene3D" id="3.40.50.720">
    <property type="entry name" value="NAD(P)-binding Rossmann-like Domain"/>
    <property type="match status" value="2"/>
</dbReference>
<evidence type="ECO:0000313" key="7">
    <source>
        <dbReference type="EMBL" id="OGG59781.1"/>
    </source>
</evidence>
<dbReference type="InterPro" id="IPR058205">
    <property type="entry name" value="D-LDH-like"/>
</dbReference>
<gene>
    <name evidence="7" type="ORF">A2765_04305</name>
</gene>
<dbReference type="EMBL" id="MFLA01000016">
    <property type="protein sequence ID" value="OGG59781.1"/>
    <property type="molecule type" value="Genomic_DNA"/>
</dbReference>
<dbReference type="GO" id="GO:0051287">
    <property type="term" value="F:NAD binding"/>
    <property type="evidence" value="ECO:0007669"/>
    <property type="project" value="InterPro"/>
</dbReference>
<protein>
    <recommendedName>
        <fullName evidence="9">Hydroxyacid dehydrogenase</fullName>
    </recommendedName>
</protein>
<reference evidence="7 8" key="1">
    <citation type="journal article" date="2016" name="Nat. Commun.">
        <title>Thousands of microbial genomes shed light on interconnected biogeochemical processes in an aquifer system.</title>
        <authorList>
            <person name="Anantharaman K."/>
            <person name="Brown C.T."/>
            <person name="Hug L.A."/>
            <person name="Sharon I."/>
            <person name="Castelle C.J."/>
            <person name="Probst A.J."/>
            <person name="Thomas B.C."/>
            <person name="Singh A."/>
            <person name="Wilkins M.J."/>
            <person name="Karaoz U."/>
            <person name="Brodie E.L."/>
            <person name="Williams K.H."/>
            <person name="Hubbard S.S."/>
            <person name="Banfield J.F."/>
        </authorList>
    </citation>
    <scope>NUCLEOTIDE SEQUENCE [LARGE SCALE GENOMIC DNA]</scope>
</reference>
<dbReference type="PROSITE" id="PS00065">
    <property type="entry name" value="D_2_HYDROXYACID_DH_1"/>
    <property type="match status" value="1"/>
</dbReference>
<organism evidence="7 8">
    <name type="scientific">Candidatus Kaiserbacteria bacterium RIFCSPHIGHO2_01_FULL_56_24</name>
    <dbReference type="NCBI Taxonomy" id="1798487"/>
    <lineage>
        <taxon>Bacteria</taxon>
        <taxon>Candidatus Kaiseribacteriota</taxon>
    </lineage>
</organism>
<dbReference type="InterPro" id="IPR029753">
    <property type="entry name" value="D-isomer_DH_CS"/>
</dbReference>
<evidence type="ECO:0000256" key="4">
    <source>
        <dbReference type="RuleBase" id="RU003719"/>
    </source>
</evidence>
<evidence type="ECO:0000313" key="8">
    <source>
        <dbReference type="Proteomes" id="UP000176377"/>
    </source>
</evidence>
<dbReference type="Proteomes" id="UP000176377">
    <property type="component" value="Unassembled WGS sequence"/>
</dbReference>
<feature type="domain" description="D-isomer specific 2-hydroxyacid dehydrogenase catalytic" evidence="5">
    <location>
        <begin position="22"/>
        <end position="333"/>
    </location>
</feature>
<dbReference type="PROSITE" id="PS00670">
    <property type="entry name" value="D_2_HYDROXYACID_DH_2"/>
    <property type="match status" value="1"/>
</dbReference>
<feature type="domain" description="D-isomer specific 2-hydroxyacid dehydrogenase NAD-binding" evidence="6">
    <location>
        <begin position="106"/>
        <end position="303"/>
    </location>
</feature>
<dbReference type="GO" id="GO:0004617">
    <property type="term" value="F:phosphoglycerate dehydrogenase activity"/>
    <property type="evidence" value="ECO:0007669"/>
    <property type="project" value="UniProtKB-ARBA"/>
</dbReference>
<evidence type="ECO:0000259" key="6">
    <source>
        <dbReference type="Pfam" id="PF02826"/>
    </source>
</evidence>
<evidence type="ECO:0008006" key="9">
    <source>
        <dbReference type="Google" id="ProtNLM"/>
    </source>
</evidence>
<dbReference type="InterPro" id="IPR006139">
    <property type="entry name" value="D-isomer_2_OHA_DH_cat_dom"/>
</dbReference>
<dbReference type="InterPro" id="IPR036291">
    <property type="entry name" value="NAD(P)-bd_dom_sf"/>
</dbReference>
<name>A0A1F6DEG0_9BACT</name>
<dbReference type="CDD" id="cd12187">
    <property type="entry name" value="LDH_like_1"/>
    <property type="match status" value="1"/>
</dbReference>